<dbReference type="AlphaFoldDB" id="A0A075MN56"/>
<feature type="transmembrane region" description="Helical" evidence="5">
    <location>
        <begin position="135"/>
        <end position="158"/>
    </location>
</feature>
<dbReference type="Proteomes" id="UP000028194">
    <property type="component" value="Chromosome"/>
</dbReference>
<evidence type="ECO:0000313" key="6">
    <source>
        <dbReference type="EMBL" id="AIF82222.1"/>
    </source>
</evidence>
<keyword evidence="4 5" id="KW-0472">Membrane</keyword>
<dbReference type="GeneID" id="41596080"/>
<dbReference type="Pfam" id="PF01758">
    <property type="entry name" value="SBF"/>
    <property type="match status" value="1"/>
</dbReference>
<dbReference type="InterPro" id="IPR038770">
    <property type="entry name" value="Na+/solute_symporter_sf"/>
</dbReference>
<evidence type="ECO:0000256" key="3">
    <source>
        <dbReference type="ARBA" id="ARBA00022989"/>
    </source>
</evidence>
<dbReference type="GO" id="GO:0016020">
    <property type="term" value="C:membrane"/>
    <property type="evidence" value="ECO:0007669"/>
    <property type="project" value="UniProtKB-SubCell"/>
</dbReference>
<dbReference type="HOGENOM" id="CLU_077102_0_0_2"/>
<feature type="transmembrane region" description="Helical" evidence="5">
    <location>
        <begin position="16"/>
        <end position="36"/>
    </location>
</feature>
<name>A0A075MN56_9ARCH</name>
<feature type="transmembrane region" description="Helical" evidence="5">
    <location>
        <begin position="170"/>
        <end position="188"/>
    </location>
</feature>
<comment type="subcellular location">
    <subcellularLocation>
        <location evidence="1">Membrane</location>
        <topology evidence="1">Multi-pass membrane protein</topology>
    </subcellularLocation>
</comment>
<reference evidence="6 7" key="1">
    <citation type="journal article" date="2014" name="PLoS ONE">
        <title>Genome Sequence of Candidatus Nitrososphaera evergladensis from Group I.1b Enriched from Everglades Soil Reveals Novel Genomic Features of the Ammonia-Oxidizing Archaea.</title>
        <authorList>
            <person name="Zhalnina K.V."/>
            <person name="Dias R."/>
            <person name="Leonard M.T."/>
            <person name="Dorr de Quadros P."/>
            <person name="Camargo F.A."/>
            <person name="Drew J.C."/>
            <person name="Farmerie W.G."/>
            <person name="Daroub S.H."/>
            <person name="Triplett E.W."/>
        </authorList>
    </citation>
    <scope>NUCLEOTIDE SEQUENCE [LARGE SCALE GENOMIC DNA]</scope>
    <source>
        <strain evidence="6 7">SR1</strain>
    </source>
</reference>
<evidence type="ECO:0000256" key="5">
    <source>
        <dbReference type="SAM" id="Phobius"/>
    </source>
</evidence>
<evidence type="ECO:0000256" key="4">
    <source>
        <dbReference type="ARBA" id="ARBA00023136"/>
    </source>
</evidence>
<sequence>MVEKYAPKRELDKNDILLFVAIVASMSAGVLVPSVGRIFQPYLLVWLGGLLFLNLIRMDLGELASTFKTPKKLAILSVTKLLILPLLMYAITKIVYEPLAIPVLLLSGISTGLGAPFVINVTLEGEKNRRQLSLVVAMVIVTSLAVPFVLPSMVYFLLGNSQFKIPILQMIFLLVTALFIPIAAGWFVKKRWPAVAEKVDKRSLPASIVFIALINFGVFAEFSNYFFKKPEFLFVEITASFVLFAAYSAIGYFTGRIVSGKKGKRKELIATGIVVMSYVNNVLVVVFASQFFGPDYAALAAFYNLPYYGLILLLKKLITAEQVKSFS</sequence>
<feature type="transmembrane region" description="Helical" evidence="5">
    <location>
        <begin position="73"/>
        <end position="91"/>
    </location>
</feature>
<feature type="transmembrane region" description="Helical" evidence="5">
    <location>
        <begin position="233"/>
        <end position="255"/>
    </location>
</feature>
<evidence type="ECO:0000313" key="7">
    <source>
        <dbReference type="Proteomes" id="UP000028194"/>
    </source>
</evidence>
<feature type="transmembrane region" description="Helical" evidence="5">
    <location>
        <begin position="267"/>
        <end position="290"/>
    </location>
</feature>
<dbReference type="InterPro" id="IPR004710">
    <property type="entry name" value="Bilac:Na_transpt"/>
</dbReference>
<gene>
    <name evidence="6" type="ORF">NTE_00140</name>
</gene>
<accession>A0A075MN56</accession>
<dbReference type="PANTHER" id="PTHR10361">
    <property type="entry name" value="SODIUM-BILE ACID COTRANSPORTER"/>
    <property type="match status" value="1"/>
</dbReference>
<dbReference type="OrthoDB" id="11872at2157"/>
<dbReference type="STRING" id="1459636.NTE_00140"/>
<keyword evidence="7" id="KW-1185">Reference proteome</keyword>
<dbReference type="EMBL" id="CP007174">
    <property type="protein sequence ID" value="AIF82222.1"/>
    <property type="molecule type" value="Genomic_DNA"/>
</dbReference>
<organism evidence="6 7">
    <name type="scientific">Candidatus Nitrososphaera evergladensis SR1</name>
    <dbReference type="NCBI Taxonomy" id="1459636"/>
    <lineage>
        <taxon>Archaea</taxon>
        <taxon>Nitrososphaerota</taxon>
        <taxon>Nitrososphaeria</taxon>
        <taxon>Nitrososphaerales</taxon>
        <taxon>Nitrososphaeraceae</taxon>
        <taxon>Nitrososphaera</taxon>
    </lineage>
</organism>
<dbReference type="KEGG" id="nev:NTE_00140"/>
<feature type="transmembrane region" description="Helical" evidence="5">
    <location>
        <begin position="103"/>
        <end position="123"/>
    </location>
</feature>
<proteinExistence type="predicted"/>
<dbReference type="Gene3D" id="1.20.1530.20">
    <property type="match status" value="1"/>
</dbReference>
<feature type="transmembrane region" description="Helical" evidence="5">
    <location>
        <begin position="296"/>
        <end position="314"/>
    </location>
</feature>
<protein>
    <submittedName>
        <fullName evidence="6">Putative Na+-dependent transporter</fullName>
    </submittedName>
</protein>
<dbReference type="RefSeq" id="WP_148699261.1">
    <property type="nucleotide sequence ID" value="NZ_CP007174.1"/>
</dbReference>
<feature type="transmembrane region" description="Helical" evidence="5">
    <location>
        <begin position="208"/>
        <end position="227"/>
    </location>
</feature>
<dbReference type="eggNOG" id="arCOG02191">
    <property type="taxonomic scope" value="Archaea"/>
</dbReference>
<feature type="transmembrane region" description="Helical" evidence="5">
    <location>
        <begin position="42"/>
        <end position="61"/>
    </location>
</feature>
<evidence type="ECO:0000256" key="2">
    <source>
        <dbReference type="ARBA" id="ARBA00022692"/>
    </source>
</evidence>
<keyword evidence="2 5" id="KW-0812">Transmembrane</keyword>
<keyword evidence="3 5" id="KW-1133">Transmembrane helix</keyword>
<dbReference type="PANTHER" id="PTHR10361:SF28">
    <property type="entry name" value="P3 PROTEIN-RELATED"/>
    <property type="match status" value="1"/>
</dbReference>
<dbReference type="InterPro" id="IPR002657">
    <property type="entry name" value="BilAc:Na_symport/Acr3"/>
</dbReference>
<evidence type="ECO:0000256" key="1">
    <source>
        <dbReference type="ARBA" id="ARBA00004141"/>
    </source>
</evidence>